<organism evidence="7 8">
    <name type="scientific">Gonapodya prolifera (strain JEL478)</name>
    <name type="common">Monoblepharis prolifera</name>
    <dbReference type="NCBI Taxonomy" id="1344416"/>
    <lineage>
        <taxon>Eukaryota</taxon>
        <taxon>Fungi</taxon>
        <taxon>Fungi incertae sedis</taxon>
        <taxon>Chytridiomycota</taxon>
        <taxon>Chytridiomycota incertae sedis</taxon>
        <taxon>Monoblepharidomycetes</taxon>
        <taxon>Monoblepharidales</taxon>
        <taxon>Gonapodyaceae</taxon>
        <taxon>Gonapodya</taxon>
    </lineage>
</organism>
<dbReference type="FunFam" id="3.50.50.60:FF:000023">
    <property type="entry name" value="Dimethylaniline monooxygenase [N-oxide-forming]"/>
    <property type="match status" value="1"/>
</dbReference>
<dbReference type="GO" id="GO:0050660">
    <property type="term" value="F:flavin adenine dinucleotide binding"/>
    <property type="evidence" value="ECO:0007669"/>
    <property type="project" value="InterPro"/>
</dbReference>
<dbReference type="EMBL" id="KQ965744">
    <property type="protein sequence ID" value="KXS17890.1"/>
    <property type="molecule type" value="Genomic_DNA"/>
</dbReference>
<evidence type="ECO:0000256" key="3">
    <source>
        <dbReference type="ARBA" id="ARBA00022630"/>
    </source>
</evidence>
<evidence type="ECO:0000256" key="5">
    <source>
        <dbReference type="ARBA" id="ARBA00022857"/>
    </source>
</evidence>
<evidence type="ECO:0000256" key="6">
    <source>
        <dbReference type="ARBA" id="ARBA00023002"/>
    </source>
</evidence>
<protein>
    <submittedName>
        <fullName evidence="7">FAD/NAD(P)-binding domain-containing protein</fullName>
    </submittedName>
</protein>
<dbReference type="Proteomes" id="UP000070544">
    <property type="component" value="Unassembled WGS sequence"/>
</dbReference>
<dbReference type="GO" id="GO:0050661">
    <property type="term" value="F:NADP binding"/>
    <property type="evidence" value="ECO:0007669"/>
    <property type="project" value="InterPro"/>
</dbReference>
<name>A0A139AM95_GONPJ</name>
<dbReference type="AlphaFoldDB" id="A0A139AM95"/>
<keyword evidence="3" id="KW-0285">Flavoprotein</keyword>
<dbReference type="Gene3D" id="3.50.50.60">
    <property type="entry name" value="FAD/NAD(P)-binding domain"/>
    <property type="match status" value="2"/>
</dbReference>
<dbReference type="GO" id="GO:0004499">
    <property type="term" value="F:N,N-dimethylaniline monooxygenase activity"/>
    <property type="evidence" value="ECO:0007669"/>
    <property type="project" value="InterPro"/>
</dbReference>
<evidence type="ECO:0000256" key="4">
    <source>
        <dbReference type="ARBA" id="ARBA00022827"/>
    </source>
</evidence>
<dbReference type="InterPro" id="IPR036188">
    <property type="entry name" value="FAD/NAD-bd_sf"/>
</dbReference>
<dbReference type="STRING" id="1344416.A0A139AM95"/>
<evidence type="ECO:0000256" key="1">
    <source>
        <dbReference type="ARBA" id="ARBA00001974"/>
    </source>
</evidence>
<dbReference type="InterPro" id="IPR020946">
    <property type="entry name" value="Flavin_mOase-like"/>
</dbReference>
<sequence length="462" mass="51411">MAVDTDLPSLSSSPAHLPKRVAVIGGGPAGLIAARELLTHGRFEQVTVYERRSDLGGIWNVTLENGGDLDLKAERKRPDASATSSAYPQLHTNTPFNTIELRDFPIPTDADIFPTAAVVQGYLRDFAQSRGVYERIRFSAVVQSVTWNTHTQDWTLVSNENGGQVASRYDGVVVANGHYSLPYIPPISGAESFKGRLLHSRDFRFVEEFVGKNVVVVGSGSSALDLTRILAAHAKHIAVSIRDSRHWDSENVADLVACKAYPVTRHVPVKRFTEQDAEFEDGEWVRNVDVVIFATGYLYDFPFLRRGPLSDHGTQLSDPDQEYRDLIGGGDGEVVVNLWKKAFYAWNPTLAFVGLPLYINSFPFFEFQGTLIAKAWSGAAPSLAWPTSLEEVQAAEDEEAKKTGAVDRFDGKSMVWSGKPQFEYQDELTRTLGIWETRRERLKVYEDPGALWALRNRLIFGA</sequence>
<comment type="cofactor">
    <cofactor evidence="1">
        <name>FAD</name>
        <dbReference type="ChEBI" id="CHEBI:57692"/>
    </cofactor>
</comment>
<dbReference type="PANTHER" id="PTHR23023">
    <property type="entry name" value="DIMETHYLANILINE MONOOXYGENASE"/>
    <property type="match status" value="1"/>
</dbReference>
<accession>A0A139AM95</accession>
<keyword evidence="5" id="KW-0521">NADP</keyword>
<gene>
    <name evidence="7" type="ORF">M427DRAFT_30022</name>
</gene>
<dbReference type="PRINTS" id="PR00370">
    <property type="entry name" value="FMOXYGENASE"/>
</dbReference>
<dbReference type="OMA" id="WRENGMA"/>
<dbReference type="OrthoDB" id="66881at2759"/>
<keyword evidence="6" id="KW-0560">Oxidoreductase</keyword>
<dbReference type="InterPro" id="IPR000960">
    <property type="entry name" value="Flavin_mOase"/>
</dbReference>
<evidence type="ECO:0000313" key="7">
    <source>
        <dbReference type="EMBL" id="KXS17890.1"/>
    </source>
</evidence>
<dbReference type="Pfam" id="PF00743">
    <property type="entry name" value="FMO-like"/>
    <property type="match status" value="2"/>
</dbReference>
<comment type="similarity">
    <text evidence="2">Belongs to the FMO family.</text>
</comment>
<proteinExistence type="inferred from homology"/>
<reference evidence="7 8" key="1">
    <citation type="journal article" date="2015" name="Genome Biol. Evol.">
        <title>Phylogenomic analyses indicate that early fungi evolved digesting cell walls of algal ancestors of land plants.</title>
        <authorList>
            <person name="Chang Y."/>
            <person name="Wang S."/>
            <person name="Sekimoto S."/>
            <person name="Aerts A.L."/>
            <person name="Choi C."/>
            <person name="Clum A."/>
            <person name="LaButti K.M."/>
            <person name="Lindquist E.A."/>
            <person name="Yee Ngan C."/>
            <person name="Ohm R.A."/>
            <person name="Salamov A.A."/>
            <person name="Grigoriev I.V."/>
            <person name="Spatafora J.W."/>
            <person name="Berbee M.L."/>
        </authorList>
    </citation>
    <scope>NUCLEOTIDE SEQUENCE [LARGE SCALE GENOMIC DNA]</scope>
    <source>
        <strain evidence="7 8">JEL478</strain>
    </source>
</reference>
<evidence type="ECO:0000256" key="2">
    <source>
        <dbReference type="ARBA" id="ARBA00009183"/>
    </source>
</evidence>
<keyword evidence="4" id="KW-0274">FAD</keyword>
<dbReference type="SUPFAM" id="SSF51905">
    <property type="entry name" value="FAD/NAD(P)-binding domain"/>
    <property type="match status" value="2"/>
</dbReference>
<dbReference type="InterPro" id="IPR050346">
    <property type="entry name" value="FMO-like"/>
</dbReference>
<keyword evidence="8" id="KW-1185">Reference proteome</keyword>
<evidence type="ECO:0000313" key="8">
    <source>
        <dbReference type="Proteomes" id="UP000070544"/>
    </source>
</evidence>